<feature type="transmembrane region" description="Helical" evidence="5">
    <location>
        <begin position="53"/>
        <end position="74"/>
    </location>
</feature>
<feature type="transmembrane region" description="Helical" evidence="5">
    <location>
        <begin position="409"/>
        <end position="429"/>
    </location>
</feature>
<evidence type="ECO:0000256" key="4">
    <source>
        <dbReference type="ARBA" id="ARBA00023136"/>
    </source>
</evidence>
<keyword evidence="3 5" id="KW-1133">Transmembrane helix</keyword>
<protein>
    <recommendedName>
        <fullName evidence="6">O-antigen ligase-related domain-containing protein</fullName>
    </recommendedName>
</protein>
<evidence type="ECO:0000256" key="5">
    <source>
        <dbReference type="SAM" id="Phobius"/>
    </source>
</evidence>
<comment type="subcellular location">
    <subcellularLocation>
        <location evidence="1">Membrane</location>
        <topology evidence="1">Multi-pass membrane protein</topology>
    </subcellularLocation>
</comment>
<keyword evidence="4 5" id="KW-0472">Membrane</keyword>
<dbReference type="InterPro" id="IPR051533">
    <property type="entry name" value="WaaL-like"/>
</dbReference>
<accession>A0ABY7VW15</accession>
<feature type="transmembrane region" description="Helical" evidence="5">
    <location>
        <begin position="217"/>
        <end position="234"/>
    </location>
</feature>
<evidence type="ECO:0000256" key="2">
    <source>
        <dbReference type="ARBA" id="ARBA00022692"/>
    </source>
</evidence>
<reference evidence="7 8" key="1">
    <citation type="submission" date="2023-02" db="EMBL/GenBank/DDBJ databases">
        <title>Genome sequence of Lentisphaera profundi SAORIC-696.</title>
        <authorList>
            <person name="Kim e."/>
            <person name="Cho J.-C."/>
            <person name="Choi A."/>
            <person name="Kang I."/>
        </authorList>
    </citation>
    <scope>NUCLEOTIDE SEQUENCE [LARGE SCALE GENOMIC DNA]</scope>
    <source>
        <strain evidence="7 8">SAORIC-696</strain>
    </source>
</reference>
<dbReference type="PANTHER" id="PTHR37422">
    <property type="entry name" value="TEICHURONIC ACID BIOSYNTHESIS PROTEIN TUAE"/>
    <property type="match status" value="1"/>
</dbReference>
<dbReference type="RefSeq" id="WP_274151866.1">
    <property type="nucleotide sequence ID" value="NZ_CP117812.1"/>
</dbReference>
<dbReference type="PANTHER" id="PTHR37422:SF23">
    <property type="entry name" value="TEICHURONIC ACID BIOSYNTHESIS PROTEIN TUAE"/>
    <property type="match status" value="1"/>
</dbReference>
<name>A0ABY7VW15_9BACT</name>
<evidence type="ECO:0000313" key="8">
    <source>
        <dbReference type="Proteomes" id="UP001214250"/>
    </source>
</evidence>
<evidence type="ECO:0000256" key="3">
    <source>
        <dbReference type="ARBA" id="ARBA00022989"/>
    </source>
</evidence>
<feature type="domain" description="O-antigen ligase-related" evidence="6">
    <location>
        <begin position="227"/>
        <end position="363"/>
    </location>
</feature>
<feature type="transmembrane region" description="Helical" evidence="5">
    <location>
        <begin position="350"/>
        <end position="370"/>
    </location>
</feature>
<dbReference type="Pfam" id="PF04932">
    <property type="entry name" value="Wzy_C"/>
    <property type="match status" value="1"/>
</dbReference>
<dbReference type="EMBL" id="CP117812">
    <property type="protein sequence ID" value="WDE97463.1"/>
    <property type="molecule type" value="Genomic_DNA"/>
</dbReference>
<feature type="transmembrane region" description="Helical" evidence="5">
    <location>
        <begin position="193"/>
        <end position="210"/>
    </location>
</feature>
<feature type="transmembrane region" description="Helical" evidence="5">
    <location>
        <begin position="6"/>
        <end position="33"/>
    </location>
</feature>
<evidence type="ECO:0000259" key="6">
    <source>
        <dbReference type="Pfam" id="PF04932"/>
    </source>
</evidence>
<feature type="transmembrane region" description="Helical" evidence="5">
    <location>
        <begin position="111"/>
        <end position="131"/>
    </location>
</feature>
<evidence type="ECO:0000313" key="7">
    <source>
        <dbReference type="EMBL" id="WDE97463.1"/>
    </source>
</evidence>
<keyword evidence="2 5" id="KW-0812">Transmembrane</keyword>
<proteinExistence type="predicted"/>
<feature type="transmembrane region" description="Helical" evidence="5">
    <location>
        <begin position="240"/>
        <end position="257"/>
    </location>
</feature>
<feature type="transmembrane region" description="Helical" evidence="5">
    <location>
        <begin position="441"/>
        <end position="462"/>
    </location>
</feature>
<evidence type="ECO:0000256" key="1">
    <source>
        <dbReference type="ARBA" id="ARBA00004141"/>
    </source>
</evidence>
<feature type="transmembrane region" description="Helical" evidence="5">
    <location>
        <begin position="269"/>
        <end position="286"/>
    </location>
</feature>
<gene>
    <name evidence="7" type="ORF">PQO03_16675</name>
</gene>
<sequence>MISLLAIILSVLIIHICGGGLMVESLFASSFILNLSALHQSVNNHKQQRVNRLPLTICSLCLIFSIAFFFLPLFNTNQNNASYYYQAQNLLTEGSVMGFFDLPDFSFRNTLHFINSLSILILIINLIPLIYLTANLERKHKLYLAYVVVIMGIFNILAVLYQQQIRDTAGYIWWFWDSRTGKSFASFVNPNHFGAYCAALLSIPTCQFLTKSQKKEYKYLAVLASLSIALIIGIMLSGSMGAYLLGMISLTCSYLFCSKQKSSSPTKTFFILMVVIAFSILTPLELEGELNERGINDDVRKDLFATVPKVIQDFPLGIGPGSYGSISPSYTGAINKTNHFHHSENTYFNIIQEFGIIFFILLIILNGFYLQQVFENLHKKKISKNLAAFSTVAIIIFICHASYDYGLHIPIYAFHIAIFYGLMLCKGSIYTKEKYSKAQLFTSKVIIIFPLFFVLLSAMIWLKFNKELKHGTSINHTISSNANQISENITYAPVVWHQWFFLGLKILEKDQDDFLRMDFSEKCFRTAAHYSPTNQDCWYMLFAMRDQLGRTKEAQDAYLFYFKLLNSRERSQHKSEAMDILQLTENEFERIKFLEHTPMDYETYNIRRI</sequence>
<keyword evidence="8" id="KW-1185">Reference proteome</keyword>
<feature type="transmembrane region" description="Helical" evidence="5">
    <location>
        <begin position="382"/>
        <end position="403"/>
    </location>
</feature>
<organism evidence="7 8">
    <name type="scientific">Lentisphaera profundi</name>
    <dbReference type="NCBI Taxonomy" id="1658616"/>
    <lineage>
        <taxon>Bacteria</taxon>
        <taxon>Pseudomonadati</taxon>
        <taxon>Lentisphaerota</taxon>
        <taxon>Lentisphaeria</taxon>
        <taxon>Lentisphaerales</taxon>
        <taxon>Lentisphaeraceae</taxon>
        <taxon>Lentisphaera</taxon>
    </lineage>
</organism>
<dbReference type="InterPro" id="IPR007016">
    <property type="entry name" value="O-antigen_ligase-rel_domated"/>
</dbReference>
<feature type="transmembrane region" description="Helical" evidence="5">
    <location>
        <begin position="143"/>
        <end position="161"/>
    </location>
</feature>
<dbReference type="Proteomes" id="UP001214250">
    <property type="component" value="Chromosome 2"/>
</dbReference>